<proteinExistence type="predicted"/>
<organism evidence="1 2">
    <name type="scientific">Mycena pura</name>
    <dbReference type="NCBI Taxonomy" id="153505"/>
    <lineage>
        <taxon>Eukaryota</taxon>
        <taxon>Fungi</taxon>
        <taxon>Dikarya</taxon>
        <taxon>Basidiomycota</taxon>
        <taxon>Agaricomycotina</taxon>
        <taxon>Agaricomycetes</taxon>
        <taxon>Agaricomycetidae</taxon>
        <taxon>Agaricales</taxon>
        <taxon>Marasmiineae</taxon>
        <taxon>Mycenaceae</taxon>
        <taxon>Mycena</taxon>
    </lineage>
</organism>
<dbReference type="EMBL" id="JARJCW010000005">
    <property type="protein sequence ID" value="KAJ7224578.1"/>
    <property type="molecule type" value="Genomic_DNA"/>
</dbReference>
<sequence length="269" mass="29586">MVNSIYADCAGRYTTQISAEALFVHSSQHNYVKGLRVLLPDLSLEFTDGSYIGTDPLGQLYYNDVATLKTANKYVSDTARNPADKNQLVAWVKFYKDSTLVAEFLGNDYFGVVEAAGMVGYEHSGYWQPSSIDSQAGAHLKKEANSNSVTLDISKKIKRIATMTTNDPELKAAKLDIPGALHYGDLDDVSKGIYVSYANDRLIFYHDDFVGKDFTAYPFLSLAALRRPSKVAIIGVATVLGSCPPVIAHTMTSEQSIVYYNGWKHLAVD</sequence>
<dbReference type="Proteomes" id="UP001219525">
    <property type="component" value="Unassembled WGS sequence"/>
</dbReference>
<gene>
    <name evidence="1" type="ORF">GGX14DRAFT_651111</name>
</gene>
<protein>
    <submittedName>
        <fullName evidence="1">Uncharacterized protein</fullName>
    </submittedName>
</protein>
<reference evidence="1" key="1">
    <citation type="submission" date="2023-03" db="EMBL/GenBank/DDBJ databases">
        <title>Massive genome expansion in bonnet fungi (Mycena s.s.) driven by repeated elements and novel gene families across ecological guilds.</title>
        <authorList>
            <consortium name="Lawrence Berkeley National Laboratory"/>
            <person name="Harder C.B."/>
            <person name="Miyauchi S."/>
            <person name="Viragh M."/>
            <person name="Kuo A."/>
            <person name="Thoen E."/>
            <person name="Andreopoulos B."/>
            <person name="Lu D."/>
            <person name="Skrede I."/>
            <person name="Drula E."/>
            <person name="Henrissat B."/>
            <person name="Morin E."/>
            <person name="Kohler A."/>
            <person name="Barry K."/>
            <person name="LaButti K."/>
            <person name="Morin E."/>
            <person name="Salamov A."/>
            <person name="Lipzen A."/>
            <person name="Mereny Z."/>
            <person name="Hegedus B."/>
            <person name="Baldrian P."/>
            <person name="Stursova M."/>
            <person name="Weitz H."/>
            <person name="Taylor A."/>
            <person name="Grigoriev I.V."/>
            <person name="Nagy L.G."/>
            <person name="Martin F."/>
            <person name="Kauserud H."/>
        </authorList>
    </citation>
    <scope>NUCLEOTIDE SEQUENCE</scope>
    <source>
        <strain evidence="1">9144</strain>
    </source>
</reference>
<comment type="caution">
    <text evidence="1">The sequence shown here is derived from an EMBL/GenBank/DDBJ whole genome shotgun (WGS) entry which is preliminary data.</text>
</comment>
<keyword evidence="2" id="KW-1185">Reference proteome</keyword>
<evidence type="ECO:0000313" key="1">
    <source>
        <dbReference type="EMBL" id="KAJ7224578.1"/>
    </source>
</evidence>
<evidence type="ECO:0000313" key="2">
    <source>
        <dbReference type="Proteomes" id="UP001219525"/>
    </source>
</evidence>
<dbReference type="AlphaFoldDB" id="A0AAD6YNS5"/>
<accession>A0AAD6YNS5</accession>
<name>A0AAD6YNS5_9AGAR</name>